<name>A0A6H0XWH8_9PEZI</name>
<dbReference type="OrthoDB" id="2796277at2759"/>
<evidence type="ECO:0000256" key="6">
    <source>
        <dbReference type="ARBA" id="ARBA00023136"/>
    </source>
</evidence>
<evidence type="ECO:0000256" key="5">
    <source>
        <dbReference type="ARBA" id="ARBA00022989"/>
    </source>
</evidence>
<evidence type="ECO:0000313" key="9">
    <source>
        <dbReference type="EMBL" id="QIW99035.1"/>
    </source>
</evidence>
<evidence type="ECO:0000313" key="10">
    <source>
        <dbReference type="Proteomes" id="UP000503462"/>
    </source>
</evidence>
<dbReference type="GO" id="GO:0006629">
    <property type="term" value="P:lipid metabolic process"/>
    <property type="evidence" value="ECO:0007669"/>
    <property type="project" value="InterPro"/>
</dbReference>
<evidence type="ECO:0000256" key="4">
    <source>
        <dbReference type="ARBA" id="ARBA00022692"/>
    </source>
</evidence>
<keyword evidence="3" id="KW-0808">Transferase</keyword>
<dbReference type="InterPro" id="IPR032805">
    <property type="entry name" value="Wax_synthase_dom"/>
</dbReference>
<dbReference type="Proteomes" id="UP000503462">
    <property type="component" value="Chromosome 3"/>
</dbReference>
<dbReference type="PANTHER" id="PTHR31595:SF67">
    <property type="entry name" value="WAX SYNTHASE DOMAIN-CONTAINING PROTEIN"/>
    <property type="match status" value="1"/>
</dbReference>
<evidence type="ECO:0000259" key="8">
    <source>
        <dbReference type="Pfam" id="PF13813"/>
    </source>
</evidence>
<proteinExistence type="inferred from homology"/>
<evidence type="ECO:0000256" key="7">
    <source>
        <dbReference type="SAM" id="Phobius"/>
    </source>
</evidence>
<protein>
    <recommendedName>
        <fullName evidence="8">Wax synthase domain-containing protein</fullName>
    </recommendedName>
</protein>
<feature type="domain" description="Wax synthase" evidence="8">
    <location>
        <begin position="315"/>
        <end position="401"/>
    </location>
</feature>
<organism evidence="9 10">
    <name type="scientific">Peltaster fructicola</name>
    <dbReference type="NCBI Taxonomy" id="286661"/>
    <lineage>
        <taxon>Eukaryota</taxon>
        <taxon>Fungi</taxon>
        <taxon>Dikarya</taxon>
        <taxon>Ascomycota</taxon>
        <taxon>Pezizomycotina</taxon>
        <taxon>Dothideomycetes</taxon>
        <taxon>Dothideomycetes incertae sedis</taxon>
        <taxon>Peltaster</taxon>
    </lineage>
</organism>
<dbReference type="AlphaFoldDB" id="A0A6H0XWH8"/>
<reference evidence="9 10" key="1">
    <citation type="journal article" date="2016" name="Sci. Rep.">
        <title>Peltaster fructicola genome reveals evolution from an invasive phytopathogen to an ectophytic parasite.</title>
        <authorList>
            <person name="Xu C."/>
            <person name="Chen H."/>
            <person name="Gleason M.L."/>
            <person name="Xu J.R."/>
            <person name="Liu H."/>
            <person name="Zhang R."/>
            <person name="Sun G."/>
        </authorList>
    </citation>
    <scope>NUCLEOTIDE SEQUENCE [LARGE SCALE GENOMIC DNA]</scope>
    <source>
        <strain evidence="9 10">LNHT1506</strain>
    </source>
</reference>
<comment type="subcellular location">
    <subcellularLocation>
        <location evidence="1">Membrane</location>
        <topology evidence="1">Multi-pass membrane protein</topology>
    </subcellularLocation>
</comment>
<dbReference type="InterPro" id="IPR044851">
    <property type="entry name" value="Wax_synthase"/>
</dbReference>
<keyword evidence="5 7" id="KW-1133">Transmembrane helix</keyword>
<keyword evidence="6 7" id="KW-0472">Membrane</keyword>
<evidence type="ECO:0000256" key="2">
    <source>
        <dbReference type="ARBA" id="ARBA00007282"/>
    </source>
</evidence>
<sequence length="503" mass="56996">MLPPGLKSPREVTLYYDQVYFNLIDSGKAYPFTYPWCTLGALLIIVYLLFDHRHSRLWSYTRFPVFALLCVIQAWYLFTNKARNPASAFGVGLISSFGTLWVAAHLIANDCQTDYKRIERRQPTLKKPNGSTTSQERQSTLYWQGYPETLVERLDWILDMFFSFRGVGWSWQTNGVPSPPQWVTDDLNGQRAIEQVEPMTVSKTGIRRISSRMDLLKDALPKAIFGYFALDALKTIVSNDAYFLGYTDAPAPTFYPDFARSSYFLTKSSRLIITMTSVITALGTIFKLGPIFFAGILGPRWYGLRGEAWMNPVDYFGSFNNVLDKGLSGLWGGWWHQTFRFAFEAPATKVLSITGIDKRSQTGKMLSLFIAFFLSGVLHACGSHTQLGDTRPLLGPMSFFLSQGLGIVLETLASDTMKVQNVKLPKLLQRSINLVFVIFWLYHTAPLLADDFAQGGVWLFEPVPFSVFRGLGFGPADAGWWCWWDGVAWWRNGNTWWDTGIAL</sequence>
<feature type="transmembrane region" description="Helical" evidence="7">
    <location>
        <begin position="32"/>
        <end position="50"/>
    </location>
</feature>
<accession>A0A6H0XWH8</accession>
<dbReference type="PANTHER" id="PTHR31595">
    <property type="entry name" value="LONG-CHAIN-ALCOHOL O-FATTY-ACYLTRANSFERASE 3-RELATED"/>
    <property type="match status" value="1"/>
</dbReference>
<comment type="similarity">
    <text evidence="2">Belongs to the wax synthase family.</text>
</comment>
<feature type="transmembrane region" description="Helical" evidence="7">
    <location>
        <begin position="88"/>
        <end position="108"/>
    </location>
</feature>
<dbReference type="GO" id="GO:0008374">
    <property type="term" value="F:O-acyltransferase activity"/>
    <property type="evidence" value="ECO:0007669"/>
    <property type="project" value="InterPro"/>
</dbReference>
<dbReference type="EMBL" id="CP051141">
    <property type="protein sequence ID" value="QIW99035.1"/>
    <property type="molecule type" value="Genomic_DNA"/>
</dbReference>
<evidence type="ECO:0000256" key="3">
    <source>
        <dbReference type="ARBA" id="ARBA00022679"/>
    </source>
</evidence>
<feature type="transmembrane region" description="Helical" evidence="7">
    <location>
        <begin position="57"/>
        <end position="76"/>
    </location>
</feature>
<gene>
    <name evidence="9" type="ORF">AMS68_004553</name>
</gene>
<keyword evidence="10" id="KW-1185">Reference proteome</keyword>
<keyword evidence="4 7" id="KW-0812">Transmembrane</keyword>
<evidence type="ECO:0000256" key="1">
    <source>
        <dbReference type="ARBA" id="ARBA00004141"/>
    </source>
</evidence>
<dbReference type="Pfam" id="PF13813">
    <property type="entry name" value="MBOAT_2"/>
    <property type="match status" value="1"/>
</dbReference>
<dbReference type="GO" id="GO:0016020">
    <property type="term" value="C:membrane"/>
    <property type="evidence" value="ECO:0007669"/>
    <property type="project" value="UniProtKB-SubCell"/>
</dbReference>